<feature type="signal peptide" evidence="2">
    <location>
        <begin position="1"/>
        <end position="31"/>
    </location>
</feature>
<feature type="region of interest" description="Disordered" evidence="1">
    <location>
        <begin position="50"/>
        <end position="109"/>
    </location>
</feature>
<dbReference type="OrthoDB" id="460499at2"/>
<protein>
    <submittedName>
        <fullName evidence="3">Putative low temperature-induced protein</fullName>
    </submittedName>
</protein>
<keyword evidence="2" id="KW-0732">Signal</keyword>
<feature type="chain" id="PRO_5004687786" evidence="2">
    <location>
        <begin position="32"/>
        <end position="109"/>
    </location>
</feature>
<evidence type="ECO:0000256" key="1">
    <source>
        <dbReference type="SAM" id="MobiDB-lite"/>
    </source>
</evidence>
<comment type="caution">
    <text evidence="3">The sequence shown here is derived from an EMBL/GenBank/DDBJ whole genome shotgun (WGS) entry which is preliminary data.</text>
</comment>
<proteinExistence type="predicted"/>
<evidence type="ECO:0000313" key="3">
    <source>
        <dbReference type="EMBL" id="ERT09475.1"/>
    </source>
</evidence>
<dbReference type="EMBL" id="AUZM01000003">
    <property type="protein sequence ID" value="ERT09475.1"/>
    <property type="molecule type" value="Genomic_DNA"/>
</dbReference>
<keyword evidence="4" id="KW-1185">Reference proteome</keyword>
<name>U7QQV9_9CYAN</name>
<evidence type="ECO:0000313" key="4">
    <source>
        <dbReference type="Proteomes" id="UP000017127"/>
    </source>
</evidence>
<dbReference type="AlphaFoldDB" id="U7QQV9"/>
<dbReference type="RefSeq" id="WP_023064355.1">
    <property type="nucleotide sequence ID" value="NZ_AUZM01000003.1"/>
</dbReference>
<feature type="compositionally biased region" description="Basic and acidic residues" evidence="1">
    <location>
        <begin position="78"/>
        <end position="88"/>
    </location>
</feature>
<reference evidence="3 4" key="1">
    <citation type="journal article" date="2013" name="Front. Microbiol.">
        <title>Comparative genomic analyses of the cyanobacterium, Lyngbya aestuarii BL J, a powerful hydrogen producer.</title>
        <authorList>
            <person name="Kothari A."/>
            <person name="Vaughn M."/>
            <person name="Garcia-Pichel F."/>
        </authorList>
    </citation>
    <scope>NUCLEOTIDE SEQUENCE [LARGE SCALE GENOMIC DNA]</scope>
    <source>
        <strain evidence="3 4">BL J</strain>
    </source>
</reference>
<evidence type="ECO:0000256" key="2">
    <source>
        <dbReference type="SAM" id="SignalP"/>
    </source>
</evidence>
<accession>U7QQV9</accession>
<gene>
    <name evidence="3" type="ORF">M595_0466</name>
</gene>
<dbReference type="Proteomes" id="UP000017127">
    <property type="component" value="Unassembled WGS sequence"/>
</dbReference>
<organism evidence="3 4">
    <name type="scientific">Lyngbya aestuarii BL J</name>
    <dbReference type="NCBI Taxonomy" id="1348334"/>
    <lineage>
        <taxon>Bacteria</taxon>
        <taxon>Bacillati</taxon>
        <taxon>Cyanobacteriota</taxon>
        <taxon>Cyanophyceae</taxon>
        <taxon>Oscillatoriophycideae</taxon>
        <taxon>Oscillatoriales</taxon>
        <taxon>Microcoleaceae</taxon>
        <taxon>Lyngbya</taxon>
    </lineage>
</organism>
<sequence length="109" mass="11879">MKNILLRLTRIFFVACVCAVLVISQGFPAMAANSANNQGEDALKDVQKKSEDVLRTPPRSLDQSKADAPSGLNLVQGDADKEQMKRPENSTSTSVEEQIDEGLKKAFGR</sequence>